<dbReference type="InterPro" id="IPR006076">
    <property type="entry name" value="FAD-dep_OxRdtase"/>
</dbReference>
<dbReference type="GO" id="GO:0016491">
    <property type="term" value="F:oxidoreductase activity"/>
    <property type="evidence" value="ECO:0007669"/>
    <property type="project" value="UniProtKB-KW"/>
</dbReference>
<evidence type="ECO:0000259" key="2">
    <source>
        <dbReference type="Pfam" id="PF01266"/>
    </source>
</evidence>
<dbReference type="AlphaFoldDB" id="A0A832ZX55"/>
<dbReference type="Gene3D" id="3.50.50.60">
    <property type="entry name" value="FAD/NAD(P)-binding domain"/>
    <property type="match status" value="2"/>
</dbReference>
<protein>
    <submittedName>
        <fullName evidence="3">FAD-binding oxidoreductase</fullName>
    </submittedName>
</protein>
<accession>A0A832ZX55</accession>
<evidence type="ECO:0000313" key="3">
    <source>
        <dbReference type="EMBL" id="HIQ30388.1"/>
    </source>
</evidence>
<keyword evidence="1" id="KW-0560">Oxidoreductase</keyword>
<reference evidence="3" key="1">
    <citation type="journal article" date="2020" name="ISME J.">
        <title>Gammaproteobacteria mediating utilization of methyl-, sulfur- and petroleum organic compounds in deep ocean hydrothermal plumes.</title>
        <authorList>
            <person name="Zhou Z."/>
            <person name="Liu Y."/>
            <person name="Pan J."/>
            <person name="Cron B.R."/>
            <person name="Toner B.M."/>
            <person name="Anantharaman K."/>
            <person name="Breier J.A."/>
            <person name="Dick G.J."/>
            <person name="Li M."/>
        </authorList>
    </citation>
    <scope>NUCLEOTIDE SEQUENCE</scope>
    <source>
        <strain evidence="3">SZUA-1515</strain>
    </source>
</reference>
<dbReference type="SUPFAM" id="SSF51971">
    <property type="entry name" value="Nucleotide-binding domain"/>
    <property type="match status" value="1"/>
</dbReference>
<proteinExistence type="predicted"/>
<dbReference type="InterPro" id="IPR036188">
    <property type="entry name" value="FAD/NAD-bd_sf"/>
</dbReference>
<evidence type="ECO:0000256" key="1">
    <source>
        <dbReference type="ARBA" id="ARBA00023002"/>
    </source>
</evidence>
<gene>
    <name evidence="3" type="ORF">EYH45_07495</name>
</gene>
<dbReference type="Proteomes" id="UP000608579">
    <property type="component" value="Unassembled WGS sequence"/>
</dbReference>
<evidence type="ECO:0000313" key="4">
    <source>
        <dbReference type="Proteomes" id="UP000608579"/>
    </source>
</evidence>
<dbReference type="Gene3D" id="3.30.9.10">
    <property type="entry name" value="D-Amino Acid Oxidase, subunit A, domain 2"/>
    <property type="match status" value="1"/>
</dbReference>
<organism evidence="3 4">
    <name type="scientific">Caldiarchaeum subterraneum</name>
    <dbReference type="NCBI Taxonomy" id="311458"/>
    <lineage>
        <taxon>Archaea</taxon>
        <taxon>Nitrososphaerota</taxon>
        <taxon>Candidatus Caldarchaeales</taxon>
        <taxon>Candidatus Caldarchaeaceae</taxon>
        <taxon>Candidatus Caldarchaeum</taxon>
    </lineage>
</organism>
<dbReference type="PANTHER" id="PTHR13847:SF289">
    <property type="entry name" value="GLYCINE OXIDASE"/>
    <property type="match status" value="1"/>
</dbReference>
<dbReference type="Pfam" id="PF01266">
    <property type="entry name" value="DAO"/>
    <property type="match status" value="1"/>
</dbReference>
<sequence length="408" mass="45567">MQRRFDVCIAGAGVAGLTTAYLLAKRGYEVCLIERTEHAREASRYNAGLIVPSMAVTELYKIELKKALEWLLNPSSPIKVKPAILLKELKWILHFMRMHGIKREEGLEALRKLGELSMNTLERIISVENIECKFMRKGVMEVYVNENSLHATYEEAENIIPKEYFTLVSESEIPYFLRNVAGGILYLKDACLSPDLFLDGLSNTLAEMNQVTILNKNEVTSIMPVNSTLKTAGGAEIRYRNLVIAAGPWSRGLLSGLGTKLKVLPAKGYCILLHKPDCSIEIPLMLEEYGIGVNPCNAPIIRITGFFELSGFDKSIPRERLELIMRRVSYHIPVLAGAEVLEQASGLRPCVSRRIPVISQHAKFRNIYIITGHCRLGMTLSSGSAELVSRMIAGEELPFDISLFSLPQ</sequence>
<dbReference type="EMBL" id="DQVM01000147">
    <property type="protein sequence ID" value="HIQ30388.1"/>
    <property type="molecule type" value="Genomic_DNA"/>
</dbReference>
<comment type="caution">
    <text evidence="3">The sequence shown here is derived from an EMBL/GenBank/DDBJ whole genome shotgun (WGS) entry which is preliminary data.</text>
</comment>
<feature type="domain" description="FAD dependent oxidoreductase" evidence="2">
    <location>
        <begin position="6"/>
        <end position="390"/>
    </location>
</feature>
<dbReference type="SUPFAM" id="SSF54373">
    <property type="entry name" value="FAD-linked reductases, C-terminal domain"/>
    <property type="match status" value="1"/>
</dbReference>
<dbReference type="PANTHER" id="PTHR13847">
    <property type="entry name" value="SARCOSINE DEHYDROGENASE-RELATED"/>
    <property type="match status" value="1"/>
</dbReference>
<dbReference type="GO" id="GO:0005737">
    <property type="term" value="C:cytoplasm"/>
    <property type="evidence" value="ECO:0007669"/>
    <property type="project" value="TreeGrafter"/>
</dbReference>
<name>A0A832ZX55_CALS0</name>